<keyword evidence="5" id="KW-0997">Cell inner membrane</keyword>
<comment type="similarity">
    <text evidence="2">Belongs to the TonB family.</text>
</comment>
<dbReference type="NCBIfam" id="TIGR01352">
    <property type="entry name" value="tonB_Cterm"/>
    <property type="match status" value="1"/>
</dbReference>
<dbReference type="GO" id="GO:0055085">
    <property type="term" value="P:transmembrane transport"/>
    <property type="evidence" value="ECO:0007669"/>
    <property type="project" value="InterPro"/>
</dbReference>
<dbReference type="FunFam" id="3.30.1150.10:FF:000002">
    <property type="entry name" value="Energy transducer TonB"/>
    <property type="match status" value="1"/>
</dbReference>
<feature type="chain" id="PRO_5037175123" evidence="11">
    <location>
        <begin position="22"/>
        <end position="212"/>
    </location>
</feature>
<dbReference type="EMBL" id="JACJJL010000021">
    <property type="protein sequence ID" value="MBM6662427.1"/>
    <property type="molecule type" value="Genomic_DNA"/>
</dbReference>
<dbReference type="PANTHER" id="PTHR33446:SF2">
    <property type="entry name" value="PROTEIN TONB"/>
    <property type="match status" value="1"/>
</dbReference>
<feature type="signal peptide" evidence="11">
    <location>
        <begin position="1"/>
        <end position="21"/>
    </location>
</feature>
<evidence type="ECO:0000256" key="8">
    <source>
        <dbReference type="ARBA" id="ARBA00022989"/>
    </source>
</evidence>
<evidence type="ECO:0000256" key="10">
    <source>
        <dbReference type="SAM" id="MobiDB-lite"/>
    </source>
</evidence>
<keyword evidence="14" id="KW-1185">Reference proteome</keyword>
<dbReference type="RefSeq" id="WP_205110821.1">
    <property type="nucleotide sequence ID" value="NZ_JACJJL010000021.1"/>
</dbReference>
<evidence type="ECO:0000256" key="7">
    <source>
        <dbReference type="ARBA" id="ARBA00022927"/>
    </source>
</evidence>
<dbReference type="Pfam" id="PF03544">
    <property type="entry name" value="TonB_C"/>
    <property type="match status" value="1"/>
</dbReference>
<evidence type="ECO:0000256" key="1">
    <source>
        <dbReference type="ARBA" id="ARBA00004383"/>
    </source>
</evidence>
<evidence type="ECO:0000256" key="3">
    <source>
        <dbReference type="ARBA" id="ARBA00022448"/>
    </source>
</evidence>
<accession>A0A939B5S7</accession>
<keyword evidence="11" id="KW-0732">Signal</keyword>
<comment type="subcellular location">
    <subcellularLocation>
        <location evidence="1">Cell inner membrane</location>
        <topology evidence="1">Single-pass membrane protein</topology>
        <orientation evidence="1">Periplasmic side</orientation>
    </subcellularLocation>
</comment>
<name>A0A939B5S7_9BACT</name>
<evidence type="ECO:0000313" key="13">
    <source>
        <dbReference type="EMBL" id="MBM6662427.1"/>
    </source>
</evidence>
<keyword evidence="7" id="KW-0653">Protein transport</keyword>
<dbReference type="AlphaFoldDB" id="A0A939B5S7"/>
<dbReference type="GO" id="GO:0098797">
    <property type="term" value="C:plasma membrane protein complex"/>
    <property type="evidence" value="ECO:0007669"/>
    <property type="project" value="TreeGrafter"/>
</dbReference>
<dbReference type="PROSITE" id="PS52015">
    <property type="entry name" value="TONB_CTD"/>
    <property type="match status" value="1"/>
</dbReference>
<keyword evidence="6" id="KW-0812">Transmembrane</keyword>
<evidence type="ECO:0000256" key="2">
    <source>
        <dbReference type="ARBA" id="ARBA00006555"/>
    </source>
</evidence>
<dbReference type="InterPro" id="IPR006260">
    <property type="entry name" value="TonB/TolA_C"/>
</dbReference>
<sequence length="212" mass="23181">MTKTNLTLISLLMALSQAANAQCTAKSTTTSCPQAGHCAQTAAAATDSTNNATATGKGRDKGVFVCHIDEMPQFPGGEKALMKYLSNNVRYPKGAMKSGAQGRVVLQFVVDEDGRVTDVKTVKSVHPLLDAEAERVARGMPDWKPGRREGKNMSVKYTLPISFKMPTGTIVNPKAYQEWRRYLKAQRDSTGMKRPNKEKSSKKTGKQEAKQK</sequence>
<feature type="region of interest" description="Disordered" evidence="10">
    <location>
        <begin position="182"/>
        <end position="212"/>
    </location>
</feature>
<dbReference type="PANTHER" id="PTHR33446">
    <property type="entry name" value="PROTEIN TONB-RELATED"/>
    <property type="match status" value="1"/>
</dbReference>
<keyword evidence="8" id="KW-1133">Transmembrane helix</keyword>
<dbReference type="InterPro" id="IPR051045">
    <property type="entry name" value="TonB-dependent_transducer"/>
</dbReference>
<keyword evidence="4" id="KW-1003">Cell membrane</keyword>
<keyword evidence="3" id="KW-0813">Transport</keyword>
<evidence type="ECO:0000313" key="14">
    <source>
        <dbReference type="Proteomes" id="UP000764045"/>
    </source>
</evidence>
<proteinExistence type="inferred from homology"/>
<gene>
    <name evidence="13" type="ORF">H6B30_11815</name>
</gene>
<evidence type="ECO:0000259" key="12">
    <source>
        <dbReference type="PROSITE" id="PS52015"/>
    </source>
</evidence>
<protein>
    <submittedName>
        <fullName evidence="13">Energy transducer TonB</fullName>
    </submittedName>
</protein>
<evidence type="ECO:0000256" key="6">
    <source>
        <dbReference type="ARBA" id="ARBA00022692"/>
    </source>
</evidence>
<comment type="caution">
    <text evidence="13">The sequence shown here is derived from an EMBL/GenBank/DDBJ whole genome shotgun (WGS) entry which is preliminary data.</text>
</comment>
<organism evidence="13 14">
    <name type="scientific">Marseilla massiliensis</name>
    <dbReference type="NCBI Taxonomy" id="1841864"/>
    <lineage>
        <taxon>Bacteria</taxon>
        <taxon>Pseudomonadati</taxon>
        <taxon>Bacteroidota</taxon>
        <taxon>Bacteroidia</taxon>
        <taxon>Bacteroidales</taxon>
        <taxon>Prevotellaceae</taxon>
        <taxon>Marseilla</taxon>
    </lineage>
</organism>
<keyword evidence="9" id="KW-0472">Membrane</keyword>
<dbReference type="GO" id="GO:0031992">
    <property type="term" value="F:energy transducer activity"/>
    <property type="evidence" value="ECO:0007669"/>
    <property type="project" value="TreeGrafter"/>
</dbReference>
<evidence type="ECO:0000256" key="11">
    <source>
        <dbReference type="SAM" id="SignalP"/>
    </source>
</evidence>
<dbReference type="Proteomes" id="UP000764045">
    <property type="component" value="Unassembled WGS sequence"/>
</dbReference>
<feature type="domain" description="TonB C-terminal" evidence="12">
    <location>
        <begin position="76"/>
        <end position="172"/>
    </location>
</feature>
<dbReference type="GO" id="GO:0015031">
    <property type="term" value="P:protein transport"/>
    <property type="evidence" value="ECO:0007669"/>
    <property type="project" value="UniProtKB-KW"/>
</dbReference>
<evidence type="ECO:0000256" key="9">
    <source>
        <dbReference type="ARBA" id="ARBA00023136"/>
    </source>
</evidence>
<dbReference type="InterPro" id="IPR037682">
    <property type="entry name" value="TonB_C"/>
</dbReference>
<evidence type="ECO:0000256" key="5">
    <source>
        <dbReference type="ARBA" id="ARBA00022519"/>
    </source>
</evidence>
<dbReference type="Gene3D" id="3.30.1150.10">
    <property type="match status" value="1"/>
</dbReference>
<dbReference type="SUPFAM" id="SSF74653">
    <property type="entry name" value="TolA/TonB C-terminal domain"/>
    <property type="match status" value="1"/>
</dbReference>
<reference evidence="13 14" key="1">
    <citation type="journal article" date="2021" name="Sci. Rep.">
        <title>The distribution of antibiotic resistance genes in chicken gut microbiota commensals.</title>
        <authorList>
            <person name="Juricova H."/>
            <person name="Matiasovicova J."/>
            <person name="Kubasova T."/>
            <person name="Cejkova D."/>
            <person name="Rychlik I."/>
        </authorList>
    </citation>
    <scope>NUCLEOTIDE SEQUENCE [LARGE SCALE GENOMIC DNA]</scope>
    <source>
        <strain evidence="13 14">An819</strain>
    </source>
</reference>
<evidence type="ECO:0000256" key="4">
    <source>
        <dbReference type="ARBA" id="ARBA00022475"/>
    </source>
</evidence>